<reference evidence="5" key="3">
    <citation type="submission" date="2022-06" db="UniProtKB">
        <authorList>
            <consortium name="EnsemblPlants"/>
        </authorList>
    </citation>
    <scope>IDENTIFICATION</scope>
</reference>
<dbReference type="InterPro" id="IPR051058">
    <property type="entry name" value="GDSL_Est/Lipase"/>
</dbReference>
<keyword evidence="3" id="KW-0442">Lipid degradation</keyword>
<feature type="chain" id="PRO_5035931241" description="GDSL esterase/lipase LTL1" evidence="4">
    <location>
        <begin position="28"/>
        <end position="379"/>
    </location>
</feature>
<dbReference type="InterPro" id="IPR035669">
    <property type="entry name" value="SGNH_plant_lipase-like"/>
</dbReference>
<accession>A0A8R7TKS9</accession>
<keyword evidence="2" id="KW-0378">Hydrolase</keyword>
<organism evidence="5 6">
    <name type="scientific">Triticum urartu</name>
    <name type="common">Red wild einkorn</name>
    <name type="synonym">Crithodium urartu</name>
    <dbReference type="NCBI Taxonomy" id="4572"/>
    <lineage>
        <taxon>Eukaryota</taxon>
        <taxon>Viridiplantae</taxon>
        <taxon>Streptophyta</taxon>
        <taxon>Embryophyta</taxon>
        <taxon>Tracheophyta</taxon>
        <taxon>Spermatophyta</taxon>
        <taxon>Magnoliopsida</taxon>
        <taxon>Liliopsida</taxon>
        <taxon>Poales</taxon>
        <taxon>Poaceae</taxon>
        <taxon>BOP clade</taxon>
        <taxon>Pooideae</taxon>
        <taxon>Triticodae</taxon>
        <taxon>Triticeae</taxon>
        <taxon>Triticinae</taxon>
        <taxon>Triticum</taxon>
    </lineage>
</organism>
<comment type="similarity">
    <text evidence="1">Belongs to the 'GDSL' lipolytic enzyme family.</text>
</comment>
<evidence type="ECO:0000256" key="2">
    <source>
        <dbReference type="ARBA" id="ARBA00022801"/>
    </source>
</evidence>
<dbReference type="EnsemblPlants" id="TuG1812G0200004131.01.T03">
    <property type="protein sequence ID" value="TuG1812G0200004131.01.T03"/>
    <property type="gene ID" value="TuG1812G0200004131.01"/>
</dbReference>
<keyword evidence="3" id="KW-0443">Lipid metabolism</keyword>
<sequence>MDACSPVLVVGALLLVLLGASAPTVSAARAFFVFGDSLVDNGNNNYLMTTARADAPPYGIDFPTHMPTGRFSNGLNIPDIISTSPACLLSHLGEYLGAEPALPYLSPYMRGENLLVGANFASAGVGILNDTGVQFVNIIRIAQQLQNFQDYQRRLAAYIGEDAARERVSQSLVLITLGGNDFVNNYYLVPFSARSQQFEIHDYVPFIISEYKKVLARLYELGARRVIVTGTGMIGCVPAELALHSLDGSCAPDLTRAADLFNPQLERMLTELNGEVGHDDVFIAANTNRVSFDFMFNPQQYGFATAKIACCGQGPYNGIGLCTPASNVCANRDVYAYWDAFHPTERANRIIVANFMHGTTDHISPMNLSTILAMDNTRN</sequence>
<gene>
    <name evidence="5" type="primary">LOC125538985</name>
</gene>
<dbReference type="Gramene" id="TuG1812G0200004131.01.T03">
    <property type="protein sequence ID" value="TuG1812G0200004131.01.T03"/>
    <property type="gene ID" value="TuG1812G0200004131.01"/>
</dbReference>
<evidence type="ECO:0000256" key="4">
    <source>
        <dbReference type="SAM" id="SignalP"/>
    </source>
</evidence>
<evidence type="ECO:0000256" key="1">
    <source>
        <dbReference type="ARBA" id="ARBA00008668"/>
    </source>
</evidence>
<reference evidence="5" key="2">
    <citation type="submission" date="2018-03" db="EMBL/GenBank/DDBJ databases">
        <title>The Triticum urartu genome reveals the dynamic nature of wheat genome evolution.</title>
        <authorList>
            <person name="Ling H."/>
            <person name="Ma B."/>
            <person name="Shi X."/>
            <person name="Liu H."/>
            <person name="Dong L."/>
            <person name="Sun H."/>
            <person name="Cao Y."/>
            <person name="Gao Q."/>
            <person name="Zheng S."/>
            <person name="Li Y."/>
            <person name="Yu Y."/>
            <person name="Du H."/>
            <person name="Qi M."/>
            <person name="Li Y."/>
            <person name="Yu H."/>
            <person name="Cui Y."/>
            <person name="Wang N."/>
            <person name="Chen C."/>
            <person name="Wu H."/>
            <person name="Zhao Y."/>
            <person name="Zhang J."/>
            <person name="Li Y."/>
            <person name="Zhou W."/>
            <person name="Zhang B."/>
            <person name="Hu W."/>
            <person name="Eijk M."/>
            <person name="Tang J."/>
            <person name="Witsenboer H."/>
            <person name="Zhao S."/>
            <person name="Li Z."/>
            <person name="Zhang A."/>
            <person name="Wang D."/>
            <person name="Liang C."/>
        </authorList>
    </citation>
    <scope>NUCLEOTIDE SEQUENCE [LARGE SCALE GENOMIC DNA]</scope>
    <source>
        <strain evidence="5">cv. G1812</strain>
    </source>
</reference>
<dbReference type="SUPFAM" id="SSF52266">
    <property type="entry name" value="SGNH hydrolase"/>
    <property type="match status" value="1"/>
</dbReference>
<dbReference type="PANTHER" id="PTHR45648">
    <property type="entry name" value="GDSL LIPASE/ACYLHYDROLASE FAMILY PROTEIN (AFU_ORTHOLOGUE AFUA_4G14700)"/>
    <property type="match status" value="1"/>
</dbReference>
<name>A0A8R7TKS9_TRIUA</name>
<evidence type="ECO:0000256" key="3">
    <source>
        <dbReference type="ARBA" id="ARBA00022963"/>
    </source>
</evidence>
<feature type="signal peptide" evidence="4">
    <location>
        <begin position="1"/>
        <end position="27"/>
    </location>
</feature>
<keyword evidence="4" id="KW-0732">Signal</keyword>
<keyword evidence="6" id="KW-1185">Reference proteome</keyword>
<dbReference type="GO" id="GO:0016788">
    <property type="term" value="F:hydrolase activity, acting on ester bonds"/>
    <property type="evidence" value="ECO:0007669"/>
    <property type="project" value="InterPro"/>
</dbReference>
<protein>
    <recommendedName>
        <fullName evidence="7">GDSL esterase/lipase LTL1</fullName>
    </recommendedName>
</protein>
<evidence type="ECO:0008006" key="7">
    <source>
        <dbReference type="Google" id="ProtNLM"/>
    </source>
</evidence>
<dbReference type="Gene3D" id="3.40.50.1110">
    <property type="entry name" value="SGNH hydrolase"/>
    <property type="match status" value="1"/>
</dbReference>
<dbReference type="GO" id="GO:0016042">
    <property type="term" value="P:lipid catabolic process"/>
    <property type="evidence" value="ECO:0007669"/>
    <property type="project" value="UniProtKB-KW"/>
</dbReference>
<dbReference type="CDD" id="cd01837">
    <property type="entry name" value="SGNH_plant_lipase_like"/>
    <property type="match status" value="1"/>
</dbReference>
<evidence type="ECO:0000313" key="5">
    <source>
        <dbReference type="EnsemblPlants" id="TuG1812G0200004131.01.T03"/>
    </source>
</evidence>
<dbReference type="InterPro" id="IPR036514">
    <property type="entry name" value="SGNH_hydro_sf"/>
</dbReference>
<proteinExistence type="inferred from homology"/>
<reference evidence="6" key="1">
    <citation type="journal article" date="2013" name="Nature">
        <title>Draft genome of the wheat A-genome progenitor Triticum urartu.</title>
        <authorList>
            <person name="Ling H.Q."/>
            <person name="Zhao S."/>
            <person name="Liu D."/>
            <person name="Wang J."/>
            <person name="Sun H."/>
            <person name="Zhang C."/>
            <person name="Fan H."/>
            <person name="Li D."/>
            <person name="Dong L."/>
            <person name="Tao Y."/>
            <person name="Gao C."/>
            <person name="Wu H."/>
            <person name="Li Y."/>
            <person name="Cui Y."/>
            <person name="Guo X."/>
            <person name="Zheng S."/>
            <person name="Wang B."/>
            <person name="Yu K."/>
            <person name="Liang Q."/>
            <person name="Yang W."/>
            <person name="Lou X."/>
            <person name="Chen J."/>
            <person name="Feng M."/>
            <person name="Jian J."/>
            <person name="Zhang X."/>
            <person name="Luo G."/>
            <person name="Jiang Y."/>
            <person name="Liu J."/>
            <person name="Wang Z."/>
            <person name="Sha Y."/>
            <person name="Zhang B."/>
            <person name="Wu H."/>
            <person name="Tang D."/>
            <person name="Shen Q."/>
            <person name="Xue P."/>
            <person name="Zou S."/>
            <person name="Wang X."/>
            <person name="Liu X."/>
            <person name="Wang F."/>
            <person name="Yang Y."/>
            <person name="An X."/>
            <person name="Dong Z."/>
            <person name="Zhang K."/>
            <person name="Zhang X."/>
            <person name="Luo M.C."/>
            <person name="Dvorak J."/>
            <person name="Tong Y."/>
            <person name="Wang J."/>
            <person name="Yang H."/>
            <person name="Li Z."/>
            <person name="Wang D."/>
            <person name="Zhang A."/>
            <person name="Wang J."/>
        </authorList>
    </citation>
    <scope>NUCLEOTIDE SEQUENCE</scope>
    <source>
        <strain evidence="6">cv. G1812</strain>
    </source>
</reference>
<dbReference type="Pfam" id="PF00657">
    <property type="entry name" value="Lipase_GDSL"/>
    <property type="match status" value="1"/>
</dbReference>
<dbReference type="InterPro" id="IPR001087">
    <property type="entry name" value="GDSL"/>
</dbReference>
<dbReference type="AlphaFoldDB" id="A0A8R7TKS9"/>
<dbReference type="PANTHER" id="PTHR45648:SF21">
    <property type="entry name" value="OS04G0507700 PROTEIN"/>
    <property type="match status" value="1"/>
</dbReference>
<evidence type="ECO:0000313" key="6">
    <source>
        <dbReference type="Proteomes" id="UP000015106"/>
    </source>
</evidence>
<dbReference type="Proteomes" id="UP000015106">
    <property type="component" value="Chromosome 2"/>
</dbReference>